<dbReference type="Proteomes" id="UP000237347">
    <property type="component" value="Unassembled WGS sequence"/>
</dbReference>
<name>A0AAW0MC53_QUESU</name>
<protein>
    <submittedName>
        <fullName evidence="1">Uncharacterized protein</fullName>
    </submittedName>
</protein>
<dbReference type="EMBL" id="PKMF04000004">
    <property type="protein sequence ID" value="KAK7861037.1"/>
    <property type="molecule type" value="Genomic_DNA"/>
</dbReference>
<dbReference type="Gene3D" id="3.80.10.10">
    <property type="entry name" value="Ribonuclease Inhibitor"/>
    <property type="match status" value="1"/>
</dbReference>
<gene>
    <name evidence="1" type="ORF">CFP56_029187</name>
</gene>
<organism evidence="1 2">
    <name type="scientific">Quercus suber</name>
    <name type="common">Cork oak</name>
    <dbReference type="NCBI Taxonomy" id="58331"/>
    <lineage>
        <taxon>Eukaryota</taxon>
        <taxon>Viridiplantae</taxon>
        <taxon>Streptophyta</taxon>
        <taxon>Embryophyta</taxon>
        <taxon>Tracheophyta</taxon>
        <taxon>Spermatophyta</taxon>
        <taxon>Magnoliopsida</taxon>
        <taxon>eudicotyledons</taxon>
        <taxon>Gunneridae</taxon>
        <taxon>Pentapetalae</taxon>
        <taxon>rosids</taxon>
        <taxon>fabids</taxon>
        <taxon>Fagales</taxon>
        <taxon>Fagaceae</taxon>
        <taxon>Quercus</taxon>
    </lineage>
</organism>
<accession>A0AAW0MC53</accession>
<evidence type="ECO:0000313" key="1">
    <source>
        <dbReference type="EMBL" id="KAK7861037.1"/>
    </source>
</evidence>
<reference evidence="1 2" key="1">
    <citation type="journal article" date="2018" name="Sci. Data">
        <title>The draft genome sequence of cork oak.</title>
        <authorList>
            <person name="Ramos A.M."/>
            <person name="Usie A."/>
            <person name="Barbosa P."/>
            <person name="Barros P.M."/>
            <person name="Capote T."/>
            <person name="Chaves I."/>
            <person name="Simoes F."/>
            <person name="Abreu I."/>
            <person name="Carrasquinho I."/>
            <person name="Faro C."/>
            <person name="Guimaraes J.B."/>
            <person name="Mendonca D."/>
            <person name="Nobrega F."/>
            <person name="Rodrigues L."/>
            <person name="Saibo N.J.M."/>
            <person name="Varela M.C."/>
            <person name="Egas C."/>
            <person name="Matos J."/>
            <person name="Miguel C.M."/>
            <person name="Oliveira M.M."/>
            <person name="Ricardo C.P."/>
            <person name="Goncalves S."/>
        </authorList>
    </citation>
    <scope>NUCLEOTIDE SEQUENCE [LARGE SCALE GENOMIC DNA]</scope>
    <source>
        <strain evidence="2">cv. HL8</strain>
    </source>
</reference>
<dbReference type="SUPFAM" id="SSF52058">
    <property type="entry name" value="L domain-like"/>
    <property type="match status" value="1"/>
</dbReference>
<dbReference type="InterPro" id="IPR032675">
    <property type="entry name" value="LRR_dom_sf"/>
</dbReference>
<dbReference type="AlphaFoldDB" id="A0AAW0MC53"/>
<keyword evidence="2" id="KW-1185">Reference proteome</keyword>
<proteinExistence type="predicted"/>
<comment type="caution">
    <text evidence="1">The sequence shown here is derived from an EMBL/GenBank/DDBJ whole genome shotgun (WGS) entry which is preliminary data.</text>
</comment>
<sequence length="362" mass="41481">MVDLNIWWLRPDYFPVLETLGLSYLTSGPNTLHLPEVQNLDLSFAQCGFKSLTNLDLSHFDRNMVDLNIWLKPDHFPVLKTLELSNSNIVTIPESITKFTRLQFLDLYNCKQLQEIPRLPQSIVKLNAQRCRSLDLQSSRRLLDQCGEFLGILPGSNVFFDHDRQIKIPGDKTPMWFKLNHHQSVGNSISFKVGPEIPKFGVFIAFQSMKPYRDVMCHVKVLINGEEEDESNLDDESNLYVLMESMCDHLWFICVSRGLYYESHPSGVNHIEVVCEFDDPMNHPYDILIPSDDNTDFIKWMGVHVECICCCPGSPIRKRRRVSPPMDLTYLGFTDEFDLGSSSMTKILDSTCGSSSVLDDTE</sequence>
<evidence type="ECO:0000313" key="2">
    <source>
        <dbReference type="Proteomes" id="UP000237347"/>
    </source>
</evidence>